<evidence type="ECO:0000313" key="2">
    <source>
        <dbReference type="EMBL" id="CAE6844542.1"/>
    </source>
</evidence>
<keyword evidence="1" id="KW-1133">Transmembrane helix</keyword>
<dbReference type="GeneID" id="97058808"/>
<keyword evidence="1" id="KW-0472">Membrane</keyword>
<keyword evidence="5" id="KW-1185">Reference proteome</keyword>
<evidence type="ECO:0000313" key="4">
    <source>
        <dbReference type="Proteomes" id="UP000198844"/>
    </source>
</evidence>
<dbReference type="AlphaFoldDB" id="A0A1I7ELW7"/>
<gene>
    <name evidence="2" type="ORF">R69658_06879</name>
    <name evidence="3" type="ORF">SAMN05192563_103124</name>
</gene>
<reference evidence="2 5" key="2">
    <citation type="submission" date="2021-02" db="EMBL/GenBank/DDBJ databases">
        <authorList>
            <person name="Vanwijnsberghe S."/>
        </authorList>
    </citation>
    <scope>NUCLEOTIDE SEQUENCE [LARGE SCALE GENOMIC DNA]</scope>
    <source>
        <strain evidence="2 5">R-69658</strain>
    </source>
</reference>
<evidence type="ECO:0000313" key="5">
    <source>
        <dbReference type="Proteomes" id="UP000674425"/>
    </source>
</evidence>
<dbReference type="RefSeq" id="WP_266226224.1">
    <property type="nucleotide sequence ID" value="NZ_CAJNAU010000106.1"/>
</dbReference>
<feature type="transmembrane region" description="Helical" evidence="1">
    <location>
        <begin position="6"/>
        <end position="22"/>
    </location>
</feature>
<dbReference type="Proteomes" id="UP000198844">
    <property type="component" value="Unassembled WGS sequence"/>
</dbReference>
<sequence length="40" mass="4570">MTSAIWGIVAGMALMVGASMYLRQLRLLHRPDPRWTGKKR</sequence>
<evidence type="ECO:0000313" key="3">
    <source>
        <dbReference type="EMBL" id="SFU24934.1"/>
    </source>
</evidence>
<proteinExistence type="predicted"/>
<keyword evidence="1" id="KW-0812">Transmembrane</keyword>
<dbReference type="Proteomes" id="UP000674425">
    <property type="component" value="Unassembled WGS sequence"/>
</dbReference>
<reference evidence="3 4" key="1">
    <citation type="submission" date="2016-10" db="EMBL/GenBank/DDBJ databases">
        <authorList>
            <person name="de Groot N.N."/>
        </authorList>
    </citation>
    <scope>NUCLEOTIDE SEQUENCE [LARGE SCALE GENOMIC DNA]</scope>
    <source>
        <strain evidence="3 4">LMG 27731</strain>
    </source>
</reference>
<organism evidence="3 4">
    <name type="scientific">Paraburkholderia aspalathi</name>
    <dbReference type="NCBI Taxonomy" id="1324617"/>
    <lineage>
        <taxon>Bacteria</taxon>
        <taxon>Pseudomonadati</taxon>
        <taxon>Pseudomonadota</taxon>
        <taxon>Betaproteobacteria</taxon>
        <taxon>Burkholderiales</taxon>
        <taxon>Burkholderiaceae</taxon>
        <taxon>Paraburkholderia</taxon>
    </lineage>
</organism>
<evidence type="ECO:0000256" key="1">
    <source>
        <dbReference type="SAM" id="Phobius"/>
    </source>
</evidence>
<dbReference type="EMBL" id="CAJNAU010000106">
    <property type="protein sequence ID" value="CAE6844542.1"/>
    <property type="molecule type" value="Genomic_DNA"/>
</dbReference>
<accession>A0A1I7ELW7</accession>
<protein>
    <submittedName>
        <fullName evidence="3">Uncharacterized protein</fullName>
    </submittedName>
</protein>
<name>A0A1I7ELW7_9BURK</name>
<dbReference type="EMBL" id="FPBH01000031">
    <property type="protein sequence ID" value="SFU24934.1"/>
    <property type="molecule type" value="Genomic_DNA"/>
</dbReference>